<evidence type="ECO:0000313" key="2">
    <source>
        <dbReference type="Proteomes" id="UP000185321"/>
    </source>
</evidence>
<reference evidence="1 2" key="1">
    <citation type="submission" date="2013-12" db="EMBL/GenBank/DDBJ databases">
        <title>Ecological redundancy of diverse viral populations within a natural community.</title>
        <authorList>
            <person name="Gregory A.C."/>
            <person name="LaButti K."/>
            <person name="Copeland A."/>
            <person name="Woyke T."/>
            <person name="Sullivan M.B."/>
        </authorList>
    </citation>
    <scope>NUCLEOTIDE SEQUENCE [LARGE SCALE GENOMIC DNA]</scope>
    <source>
        <strain evidence="1">Syn7803C8</strain>
    </source>
</reference>
<keyword evidence="2" id="KW-1185">Reference proteome</keyword>
<evidence type="ECO:0000313" key="1">
    <source>
        <dbReference type="EMBL" id="AIX21417.1"/>
    </source>
</evidence>
<organism evidence="1 2">
    <name type="scientific">Synechococcus phage ACG-2014f_Syn7803C8</name>
    <dbReference type="NCBI Taxonomy" id="2790336"/>
    <lineage>
        <taxon>Viruses</taxon>
        <taxon>Duplodnaviria</taxon>
        <taxon>Heunggongvirae</taxon>
        <taxon>Uroviricota</taxon>
        <taxon>Caudoviricetes</taxon>
        <taxon>Pantevenvirales</taxon>
        <taxon>Kyanoviridae</taxon>
        <taxon>Atlauavirus</taxon>
        <taxon>Atlauavirus tusconc8</taxon>
    </lineage>
</organism>
<name>A0A0E3F3X1_9CAUD</name>
<sequence length="117" mass="13026">MNFKSLALSSVIAVSSIFGTVSGAEAKPANCWFEDQTTPITAANCNITKMYHDGSIFDWVGTYFLVSELGALIYLKDNGTFIAEPINGDPEEYGTWRYDHEGDIQMRMGGTYFTFRV</sequence>
<dbReference type="Proteomes" id="UP000185321">
    <property type="component" value="Segment"/>
</dbReference>
<dbReference type="EMBL" id="KJ019058">
    <property type="protein sequence ID" value="AIX21417.1"/>
    <property type="molecule type" value="Genomic_DNA"/>
</dbReference>
<gene>
    <name evidence="1" type="ORF">Syn7803C8_93</name>
</gene>
<accession>A0A0E3F3X1</accession>
<protein>
    <submittedName>
        <fullName evidence="1">Uncharacterized protein</fullName>
    </submittedName>
</protein>
<proteinExistence type="predicted"/>